<dbReference type="Proteomes" id="UP001236507">
    <property type="component" value="Unassembled WGS sequence"/>
</dbReference>
<accession>A0ABT6YDD2</accession>
<name>A0ABT6YDD2_9BACT</name>
<protein>
    <submittedName>
        <fullName evidence="2">GSCFA domain-containing protein</fullName>
        <ecNumber evidence="2">3.1.-.-</ecNumber>
    </submittedName>
</protein>
<comment type="caution">
    <text evidence="2">The sequence shown here is derived from an EMBL/GenBank/DDBJ whole genome shotgun (WGS) entry which is preliminary data.</text>
</comment>
<proteinExistence type="predicted"/>
<organism evidence="2 3">
    <name type="scientific">Flectobacillus roseus</name>
    <dbReference type="NCBI Taxonomy" id="502259"/>
    <lineage>
        <taxon>Bacteria</taxon>
        <taxon>Pseudomonadati</taxon>
        <taxon>Bacteroidota</taxon>
        <taxon>Cytophagia</taxon>
        <taxon>Cytophagales</taxon>
        <taxon>Flectobacillaceae</taxon>
        <taxon>Flectobacillus</taxon>
    </lineage>
</organism>
<keyword evidence="3" id="KW-1185">Reference proteome</keyword>
<gene>
    <name evidence="2" type="ORF">QM524_20355</name>
</gene>
<keyword evidence="2" id="KW-0378">Hydrolase</keyword>
<dbReference type="InterPro" id="IPR036514">
    <property type="entry name" value="SGNH_hydro_sf"/>
</dbReference>
<dbReference type="Gene3D" id="3.40.50.1110">
    <property type="entry name" value="SGNH hydrolase"/>
    <property type="match status" value="1"/>
</dbReference>
<dbReference type="EC" id="3.1.-.-" evidence="2"/>
<sequence>MEFRTPIKIEKSPFQIQLQSKVLTVGSCFAQVIGQKLEENKIATEVNPFGTLFNPMSIFKLLNPSYQNVDERLFVQHQQTWFHYDFHSQFFATQQASLKELLNHNLAKIQIQQYDFLVLTFGTAFVHQLKATPSYVANCHKMPASLFEKDLLSVKDICKKFAEVHKAISELNPSLKIIITVSPVRHTKEGLAENQLSKSILRTACHYLSADYENVTYFPSYEIMIDDLRDYRFYKADMIHPNEVAEQYIFEQFVKTYFSDDLQAFLPKWQQIKKALTHKPFDITSEAHQKFLKNVLKQLEAIESQVDVSAEQQQILSQISKGVNS</sequence>
<dbReference type="InterPro" id="IPR014982">
    <property type="entry name" value="GSCFA"/>
</dbReference>
<dbReference type="Pfam" id="PF08885">
    <property type="entry name" value="GSCFA"/>
    <property type="match status" value="1"/>
</dbReference>
<evidence type="ECO:0000313" key="3">
    <source>
        <dbReference type="Proteomes" id="UP001236507"/>
    </source>
</evidence>
<dbReference type="EMBL" id="JASHIF010000020">
    <property type="protein sequence ID" value="MDI9861584.1"/>
    <property type="molecule type" value="Genomic_DNA"/>
</dbReference>
<dbReference type="RefSeq" id="WP_283345961.1">
    <property type="nucleotide sequence ID" value="NZ_JASHIF010000020.1"/>
</dbReference>
<evidence type="ECO:0000259" key="1">
    <source>
        <dbReference type="Pfam" id="PF08885"/>
    </source>
</evidence>
<reference evidence="2 3" key="1">
    <citation type="submission" date="2023-05" db="EMBL/GenBank/DDBJ databases">
        <title>Novel species of genus Flectobacillus isolated from stream in China.</title>
        <authorList>
            <person name="Lu H."/>
        </authorList>
    </citation>
    <scope>NUCLEOTIDE SEQUENCE [LARGE SCALE GENOMIC DNA]</scope>
    <source>
        <strain evidence="2 3">KCTC 42575</strain>
    </source>
</reference>
<dbReference type="SUPFAM" id="SSF52266">
    <property type="entry name" value="SGNH hydrolase"/>
    <property type="match status" value="1"/>
</dbReference>
<evidence type="ECO:0000313" key="2">
    <source>
        <dbReference type="EMBL" id="MDI9861584.1"/>
    </source>
</evidence>
<feature type="domain" description="GSCFA" evidence="1">
    <location>
        <begin position="21"/>
        <end position="253"/>
    </location>
</feature>
<dbReference type="GO" id="GO:0016787">
    <property type="term" value="F:hydrolase activity"/>
    <property type="evidence" value="ECO:0007669"/>
    <property type="project" value="UniProtKB-KW"/>
</dbReference>